<dbReference type="InterPro" id="IPR004358">
    <property type="entry name" value="Sig_transdc_His_kin-like_C"/>
</dbReference>
<keyword evidence="10 18" id="KW-0418">Kinase</keyword>
<evidence type="ECO:0000256" key="2">
    <source>
        <dbReference type="ARBA" id="ARBA00004429"/>
    </source>
</evidence>
<dbReference type="GO" id="GO:0005524">
    <property type="term" value="F:ATP binding"/>
    <property type="evidence" value="ECO:0007669"/>
    <property type="project" value="UniProtKB-KW"/>
</dbReference>
<evidence type="ECO:0000256" key="13">
    <source>
        <dbReference type="ARBA" id="ARBA00023012"/>
    </source>
</evidence>
<dbReference type="CDD" id="cd00082">
    <property type="entry name" value="HisKA"/>
    <property type="match status" value="1"/>
</dbReference>
<keyword evidence="13" id="KW-0902">Two-component regulatory system</keyword>
<evidence type="ECO:0000256" key="15">
    <source>
        <dbReference type="ARBA" id="ARBA00059004"/>
    </source>
</evidence>
<dbReference type="Gene3D" id="3.30.565.10">
    <property type="entry name" value="Histidine kinase-like ATPase, C-terminal domain"/>
    <property type="match status" value="1"/>
</dbReference>
<keyword evidence="19" id="KW-1185">Reference proteome</keyword>
<evidence type="ECO:0000256" key="1">
    <source>
        <dbReference type="ARBA" id="ARBA00000085"/>
    </source>
</evidence>
<dbReference type="InterPro" id="IPR003661">
    <property type="entry name" value="HisK_dim/P_dom"/>
</dbReference>
<keyword evidence="7" id="KW-0808">Transferase</keyword>
<keyword evidence="4" id="KW-1003">Cell membrane</keyword>
<dbReference type="InterPro" id="IPR017055">
    <property type="entry name" value="Sig_transdc_His_kinase_DctB"/>
</dbReference>
<dbReference type="InterPro" id="IPR005467">
    <property type="entry name" value="His_kinase_dom"/>
</dbReference>
<dbReference type="PANTHER" id="PTHR43065">
    <property type="entry name" value="SENSOR HISTIDINE KINASE"/>
    <property type="match status" value="1"/>
</dbReference>
<keyword evidence="9" id="KW-0547">Nucleotide-binding</keyword>
<evidence type="ECO:0000256" key="8">
    <source>
        <dbReference type="ARBA" id="ARBA00022692"/>
    </source>
</evidence>
<dbReference type="EC" id="2.7.13.3" evidence="3"/>
<sequence>MAVRSGYAVRRKFRLLTWCLLITVALSGCLLVFALRQLAEDRTMADLRRQADETLVLQSSALTDYLEKFRLLPPLLAGRISVQNIFVLDSAGTGIAEAKRTAGYAGARDVLFLRPDGSVFASAYGDFDGYDFSDMDLLRAAKQNRLGRQTLREPGGQPLYAFASAVRQDGRLLGAIAVLVGLERLENVWALSREPILVTWNDSVLFGNRPSWKGKPFHSQEGEGGLILSSDAEGGLVRLSVDGELGPSRSHYLSSLYLPLLEWRLHAMVGAGALSRAVDMATTIGVLAAVLAGLAGLTLLKRSEISALRLRNERAQALRLERRVRDRTGELLRVNQSLASEVEVRQMAERQLRQTQSELIHTAKLAVLGQMSATLSHEYNQPIAAVRSQADNARTFLERGQGEKADRALSHIIRLTERMAELSRSLLGFARKPGSDVSPTVLAAALDEALMLTGPRLRKDGITLDRTGIAPSLKVMGGRLRLTQVFVNLINNSADALQGRGVEPGLTPKPGAGRIAISAEEESAMCVIRVEDNGPGLPVSQLDSVFEPFVSTKGVGEGLGVGLSVVDSIVTGFGGTVSTGTSGLGGACFEIRLPLAPRDSADRMEKNSETA</sequence>
<dbReference type="PROSITE" id="PS51257">
    <property type="entry name" value="PROKAR_LIPOPROTEIN"/>
    <property type="match status" value="1"/>
</dbReference>
<keyword evidence="8" id="KW-0812">Transmembrane</keyword>
<dbReference type="SMART" id="SM00388">
    <property type="entry name" value="HisKA"/>
    <property type="match status" value="1"/>
</dbReference>
<keyword evidence="5" id="KW-0997">Cell inner membrane</keyword>
<keyword evidence="11" id="KW-0067">ATP-binding</keyword>
<feature type="domain" description="Histidine kinase" evidence="17">
    <location>
        <begin position="374"/>
        <end position="597"/>
    </location>
</feature>
<comment type="function">
    <text evidence="15">Member of the two-component regulatory system DctB/DctD involved in the transport of C4-dicarboxylates. DctB functions as a membrane-associated protein kinase that phosphorylates DctD in response to environmental signals.</text>
</comment>
<dbReference type="Gene3D" id="1.10.287.130">
    <property type="match status" value="1"/>
</dbReference>
<comment type="caution">
    <text evidence="18">The sequence shown here is derived from an EMBL/GenBank/DDBJ whole genome shotgun (WGS) entry which is preliminary data.</text>
</comment>
<dbReference type="Pfam" id="PF00512">
    <property type="entry name" value="HisKA"/>
    <property type="match status" value="1"/>
</dbReference>
<protein>
    <recommendedName>
        <fullName evidence="16">C4-dicarboxylate transport sensor protein DctB</fullName>
        <ecNumber evidence="3">2.7.13.3</ecNumber>
    </recommendedName>
</protein>
<evidence type="ECO:0000256" key="14">
    <source>
        <dbReference type="ARBA" id="ARBA00023136"/>
    </source>
</evidence>
<evidence type="ECO:0000256" key="9">
    <source>
        <dbReference type="ARBA" id="ARBA00022741"/>
    </source>
</evidence>
<evidence type="ECO:0000256" key="5">
    <source>
        <dbReference type="ARBA" id="ARBA00022519"/>
    </source>
</evidence>
<comment type="catalytic activity">
    <reaction evidence="1">
        <text>ATP + protein L-histidine = ADP + protein N-phospho-L-histidine.</text>
        <dbReference type="EC" id="2.7.13.3"/>
    </reaction>
</comment>
<dbReference type="SUPFAM" id="SSF47384">
    <property type="entry name" value="Homodimeric domain of signal transducing histidine kinase"/>
    <property type="match status" value="1"/>
</dbReference>
<dbReference type="RefSeq" id="WP_121645093.1">
    <property type="nucleotide sequence ID" value="NZ_RCWN01000001.1"/>
</dbReference>
<dbReference type="FunFam" id="1.10.287.130:FF:000049">
    <property type="entry name" value="C4-dicarboxylate transport sensor protein DctB"/>
    <property type="match status" value="1"/>
</dbReference>
<evidence type="ECO:0000256" key="6">
    <source>
        <dbReference type="ARBA" id="ARBA00022553"/>
    </source>
</evidence>
<organism evidence="18 19">
    <name type="scientific">Notoacmeibacter ruber</name>
    <dbReference type="NCBI Taxonomy" id="2670375"/>
    <lineage>
        <taxon>Bacteria</taxon>
        <taxon>Pseudomonadati</taxon>
        <taxon>Pseudomonadota</taxon>
        <taxon>Alphaproteobacteria</taxon>
        <taxon>Hyphomicrobiales</taxon>
        <taxon>Notoacmeibacteraceae</taxon>
        <taxon>Notoacmeibacter</taxon>
    </lineage>
</organism>
<evidence type="ECO:0000259" key="17">
    <source>
        <dbReference type="PROSITE" id="PS50109"/>
    </source>
</evidence>
<dbReference type="PRINTS" id="PR00344">
    <property type="entry name" value="BCTRLSENSOR"/>
</dbReference>
<dbReference type="InterPro" id="IPR003594">
    <property type="entry name" value="HATPase_dom"/>
</dbReference>
<reference evidence="18 19" key="1">
    <citation type="submission" date="2018-10" db="EMBL/GenBank/DDBJ databases">
        <title>Notoacmeibacter sp. M2BS9Y-3-1, whole genome shotgun sequence.</title>
        <authorList>
            <person name="Tuo L."/>
        </authorList>
    </citation>
    <scope>NUCLEOTIDE SEQUENCE [LARGE SCALE GENOMIC DNA]</scope>
    <source>
        <strain evidence="18 19">M2BS9Y-3-1</strain>
    </source>
</reference>
<evidence type="ECO:0000256" key="11">
    <source>
        <dbReference type="ARBA" id="ARBA00022840"/>
    </source>
</evidence>
<keyword evidence="12" id="KW-1133">Transmembrane helix</keyword>
<dbReference type="Proteomes" id="UP000281094">
    <property type="component" value="Unassembled WGS sequence"/>
</dbReference>
<dbReference type="SUPFAM" id="SSF55874">
    <property type="entry name" value="ATPase domain of HSP90 chaperone/DNA topoisomerase II/histidine kinase"/>
    <property type="match status" value="1"/>
</dbReference>
<proteinExistence type="predicted"/>
<evidence type="ECO:0000256" key="16">
    <source>
        <dbReference type="ARBA" id="ARBA00073143"/>
    </source>
</evidence>
<evidence type="ECO:0000256" key="3">
    <source>
        <dbReference type="ARBA" id="ARBA00012438"/>
    </source>
</evidence>
<evidence type="ECO:0000313" key="18">
    <source>
        <dbReference type="EMBL" id="RLQ88128.1"/>
    </source>
</evidence>
<name>A0A3L7JBJ8_9HYPH</name>
<keyword evidence="14" id="KW-0472">Membrane</keyword>
<dbReference type="GO" id="GO:0000155">
    <property type="term" value="F:phosphorelay sensor kinase activity"/>
    <property type="evidence" value="ECO:0007669"/>
    <property type="project" value="InterPro"/>
</dbReference>
<accession>A0A3L7JBJ8</accession>
<dbReference type="PIRSF" id="PIRSF036431">
    <property type="entry name" value="STHK_DctB"/>
    <property type="match status" value="1"/>
</dbReference>
<keyword evidence="6" id="KW-0597">Phosphoprotein</keyword>
<dbReference type="InterPro" id="IPR036097">
    <property type="entry name" value="HisK_dim/P_sf"/>
</dbReference>
<dbReference type="PANTHER" id="PTHR43065:SF46">
    <property type="entry name" value="C4-DICARBOXYLATE TRANSPORT SENSOR PROTEIN DCTB"/>
    <property type="match status" value="1"/>
</dbReference>
<dbReference type="SMART" id="SM00387">
    <property type="entry name" value="HATPase_c"/>
    <property type="match status" value="1"/>
</dbReference>
<gene>
    <name evidence="18" type="ORF">D8780_07850</name>
</gene>
<dbReference type="GO" id="GO:0005886">
    <property type="term" value="C:plasma membrane"/>
    <property type="evidence" value="ECO:0007669"/>
    <property type="project" value="UniProtKB-SubCell"/>
</dbReference>
<dbReference type="EMBL" id="RCWN01000001">
    <property type="protein sequence ID" value="RLQ88128.1"/>
    <property type="molecule type" value="Genomic_DNA"/>
</dbReference>
<comment type="subcellular location">
    <subcellularLocation>
        <location evidence="2">Cell inner membrane</location>
        <topology evidence="2">Multi-pass membrane protein</topology>
    </subcellularLocation>
</comment>
<evidence type="ECO:0000256" key="7">
    <source>
        <dbReference type="ARBA" id="ARBA00022679"/>
    </source>
</evidence>
<dbReference type="Gene3D" id="3.30.450.20">
    <property type="entry name" value="PAS domain"/>
    <property type="match status" value="1"/>
</dbReference>
<dbReference type="Pfam" id="PF02518">
    <property type="entry name" value="HATPase_c"/>
    <property type="match status" value="1"/>
</dbReference>
<evidence type="ECO:0000313" key="19">
    <source>
        <dbReference type="Proteomes" id="UP000281094"/>
    </source>
</evidence>
<evidence type="ECO:0000256" key="10">
    <source>
        <dbReference type="ARBA" id="ARBA00022777"/>
    </source>
</evidence>
<dbReference type="AlphaFoldDB" id="A0A3L7JBJ8"/>
<evidence type="ECO:0000256" key="12">
    <source>
        <dbReference type="ARBA" id="ARBA00022989"/>
    </source>
</evidence>
<dbReference type="PROSITE" id="PS50109">
    <property type="entry name" value="HIS_KIN"/>
    <property type="match status" value="1"/>
</dbReference>
<evidence type="ECO:0000256" key="4">
    <source>
        <dbReference type="ARBA" id="ARBA00022475"/>
    </source>
</evidence>
<dbReference type="InterPro" id="IPR036890">
    <property type="entry name" value="HATPase_C_sf"/>
</dbReference>